<evidence type="ECO:0000256" key="3">
    <source>
        <dbReference type="ARBA" id="ARBA00022478"/>
    </source>
</evidence>
<evidence type="ECO:0000313" key="7">
    <source>
        <dbReference type="EMBL" id="KAF2403180.1"/>
    </source>
</evidence>
<keyword evidence="3 6" id="KW-0240">DNA-directed RNA polymerase</keyword>
<reference evidence="7" key="1">
    <citation type="journal article" date="2020" name="Stud. Mycol.">
        <title>101 Dothideomycetes genomes: a test case for predicting lifestyles and emergence of pathogens.</title>
        <authorList>
            <person name="Haridas S."/>
            <person name="Albert R."/>
            <person name="Binder M."/>
            <person name="Bloem J."/>
            <person name="Labutti K."/>
            <person name="Salamov A."/>
            <person name="Andreopoulos B."/>
            <person name="Baker S."/>
            <person name="Barry K."/>
            <person name="Bills G."/>
            <person name="Bluhm B."/>
            <person name="Cannon C."/>
            <person name="Castanera R."/>
            <person name="Culley D."/>
            <person name="Daum C."/>
            <person name="Ezra D."/>
            <person name="Gonzalez J."/>
            <person name="Henrissat B."/>
            <person name="Kuo A."/>
            <person name="Liang C."/>
            <person name="Lipzen A."/>
            <person name="Lutzoni F."/>
            <person name="Magnuson J."/>
            <person name="Mondo S."/>
            <person name="Nolan M."/>
            <person name="Ohm R."/>
            <person name="Pangilinan J."/>
            <person name="Park H.-J."/>
            <person name="Ramirez L."/>
            <person name="Alfaro M."/>
            <person name="Sun H."/>
            <person name="Tritt A."/>
            <person name="Yoshinaga Y."/>
            <person name="Zwiers L.-H."/>
            <person name="Turgeon B."/>
            <person name="Goodwin S."/>
            <person name="Spatafora J."/>
            <person name="Crous P."/>
            <person name="Grigoriev I."/>
        </authorList>
    </citation>
    <scope>NUCLEOTIDE SEQUENCE</scope>
    <source>
        <strain evidence="7">CBS 262.69</strain>
    </source>
</reference>
<dbReference type="Proteomes" id="UP000799640">
    <property type="component" value="Unassembled WGS sequence"/>
</dbReference>
<dbReference type="PIRSF" id="PIRSF028763">
    <property type="entry name" value="RNA_pol_Rpc34"/>
    <property type="match status" value="1"/>
</dbReference>
<dbReference type="EMBL" id="ML996690">
    <property type="protein sequence ID" value="KAF2403180.1"/>
    <property type="molecule type" value="Genomic_DNA"/>
</dbReference>
<keyword evidence="4 6" id="KW-0804">Transcription</keyword>
<comment type="similarity">
    <text evidence="2 6">Belongs to the eukaryotic RPC34/RPC39 RNA polymerase subunit family.</text>
</comment>
<accession>A0A6G1I4H0</accession>
<evidence type="ECO:0000256" key="4">
    <source>
        <dbReference type="ARBA" id="ARBA00023163"/>
    </source>
</evidence>
<name>A0A6G1I4H0_9PEZI</name>
<dbReference type="InterPro" id="IPR036390">
    <property type="entry name" value="WH_DNA-bd_sf"/>
</dbReference>
<protein>
    <recommendedName>
        <fullName evidence="6">DNA-directed RNA polymerase III subunit RPC6</fullName>
        <shortName evidence="6">RNA polymerase III subunit C6</shortName>
    </recommendedName>
</protein>
<dbReference type="PANTHER" id="PTHR12780">
    <property type="entry name" value="RNA POLYMERASE III DNA DIRECTED , 39KD SUBUNIT-RELATED"/>
    <property type="match status" value="1"/>
</dbReference>
<comment type="function">
    <text evidence="6">DNA-dependent RNA polymerase catalyzes the transcription of DNA into RNA using the four ribonucleoside triphosphates as substrates. Specific peripheric component of RNA polymerase III which synthesizes small RNAs, such as 5S rRNA and tRNAs.</text>
</comment>
<dbReference type="GO" id="GO:0006383">
    <property type="term" value="P:transcription by RNA polymerase III"/>
    <property type="evidence" value="ECO:0007669"/>
    <property type="project" value="UniProtKB-UniRule"/>
</dbReference>
<evidence type="ECO:0000256" key="5">
    <source>
        <dbReference type="ARBA" id="ARBA00023242"/>
    </source>
</evidence>
<dbReference type="InterPro" id="IPR036388">
    <property type="entry name" value="WH-like_DNA-bd_sf"/>
</dbReference>
<evidence type="ECO:0000256" key="6">
    <source>
        <dbReference type="PIRNR" id="PIRNR028763"/>
    </source>
</evidence>
<evidence type="ECO:0000256" key="2">
    <source>
        <dbReference type="ARBA" id="ARBA00011038"/>
    </source>
</evidence>
<dbReference type="Pfam" id="PF05158">
    <property type="entry name" value="RNA_pol_Rpc34"/>
    <property type="match status" value="1"/>
</dbReference>
<sequence length="371" mass="41310">MSEKPAKTAAEAAALKAKWSAMYDKCVEAKPMGAYFSLEELMEFGVAMSDTELLAICEELVSCNLFAVAMAKGSLRYLTRGKELAIKITGLQTDTRVVYSHIEASGTNGMWKRSLCQKTNMHDNRVVKAIRELMAKKLIREIKSAKAQNRRIYILSHLDPSEENTGGNFFSDGAMDTGLIEALGEFILRHIETHSWAEQKVPAGHKARGVKRKRNADDVPASADIEDLPMFKVPLGPNKHPLVPFPPSHRDYPTVSTIMDLIDESGVLKDVTLQEHDVKQLLGKLEYEELVEQVPNLDGQPPGYRSTRRVWDRHPGTVDWNRPLDPADDGVGPGDGFTQVPCGRCPVFKACRPGGVVSPETCEYFEPWLKF</sequence>
<keyword evidence="5 6" id="KW-0539">Nucleus</keyword>
<keyword evidence="8" id="KW-1185">Reference proteome</keyword>
<organism evidence="7 8">
    <name type="scientific">Trichodelitschia bisporula</name>
    <dbReference type="NCBI Taxonomy" id="703511"/>
    <lineage>
        <taxon>Eukaryota</taxon>
        <taxon>Fungi</taxon>
        <taxon>Dikarya</taxon>
        <taxon>Ascomycota</taxon>
        <taxon>Pezizomycotina</taxon>
        <taxon>Dothideomycetes</taxon>
        <taxon>Dothideomycetes incertae sedis</taxon>
        <taxon>Phaeotrichales</taxon>
        <taxon>Phaeotrichaceae</taxon>
        <taxon>Trichodelitschia</taxon>
    </lineage>
</organism>
<comment type="subcellular location">
    <subcellularLocation>
        <location evidence="1 6">Nucleus</location>
    </subcellularLocation>
</comment>
<dbReference type="OrthoDB" id="613763at2759"/>
<dbReference type="SUPFAM" id="SSF46785">
    <property type="entry name" value="Winged helix' DNA-binding domain"/>
    <property type="match status" value="1"/>
</dbReference>
<dbReference type="InterPro" id="IPR016049">
    <property type="entry name" value="RNA_pol_Rpc34-like"/>
</dbReference>
<evidence type="ECO:0000313" key="8">
    <source>
        <dbReference type="Proteomes" id="UP000799640"/>
    </source>
</evidence>
<evidence type="ECO:0000256" key="1">
    <source>
        <dbReference type="ARBA" id="ARBA00004123"/>
    </source>
</evidence>
<dbReference type="GO" id="GO:0005666">
    <property type="term" value="C:RNA polymerase III complex"/>
    <property type="evidence" value="ECO:0007669"/>
    <property type="project" value="UniProtKB-UniRule"/>
</dbReference>
<dbReference type="AlphaFoldDB" id="A0A6G1I4H0"/>
<dbReference type="InterPro" id="IPR007832">
    <property type="entry name" value="RNA_pol_Rpc34"/>
</dbReference>
<proteinExistence type="inferred from homology"/>
<gene>
    <name evidence="7" type="ORF">EJ06DRAFT_547462</name>
</gene>
<dbReference type="Gene3D" id="1.10.10.10">
    <property type="entry name" value="Winged helix-like DNA-binding domain superfamily/Winged helix DNA-binding domain"/>
    <property type="match status" value="1"/>
</dbReference>